<proteinExistence type="predicted"/>
<dbReference type="EMBL" id="NMUH01000146">
    <property type="protein sequence ID" value="MQL72903.1"/>
    <property type="molecule type" value="Genomic_DNA"/>
</dbReference>
<evidence type="ECO:0000313" key="3">
    <source>
        <dbReference type="Proteomes" id="UP000652761"/>
    </source>
</evidence>
<protein>
    <submittedName>
        <fullName evidence="2">Uncharacterized protein</fullName>
    </submittedName>
</protein>
<reference evidence="2" key="1">
    <citation type="submission" date="2017-07" db="EMBL/GenBank/DDBJ databases">
        <title>Taro Niue Genome Assembly and Annotation.</title>
        <authorList>
            <person name="Atibalentja N."/>
            <person name="Keating K."/>
            <person name="Fields C.J."/>
        </authorList>
    </citation>
    <scope>NUCLEOTIDE SEQUENCE</scope>
    <source>
        <strain evidence="2">Niue_2</strain>
        <tissue evidence="2">Leaf</tissue>
    </source>
</reference>
<keyword evidence="3" id="KW-1185">Reference proteome</keyword>
<comment type="caution">
    <text evidence="2">The sequence shown here is derived from an EMBL/GenBank/DDBJ whole genome shotgun (WGS) entry which is preliminary data.</text>
</comment>
<dbReference type="AlphaFoldDB" id="A0A843TTZ9"/>
<dbReference type="Proteomes" id="UP000652761">
    <property type="component" value="Unassembled WGS sequence"/>
</dbReference>
<sequence length="92" mass="10130">MMMILSVTHDVQAYVLEPYFDALTHGTGHRQNSKNPISFVPIYTTSWTPVRSTAKVRKELDGTSPNEAEKGAPVGALGEELRVRTPIKEACS</sequence>
<evidence type="ECO:0000256" key="1">
    <source>
        <dbReference type="SAM" id="MobiDB-lite"/>
    </source>
</evidence>
<gene>
    <name evidence="2" type="ORF">Taro_005238</name>
</gene>
<feature type="region of interest" description="Disordered" evidence="1">
    <location>
        <begin position="57"/>
        <end position="79"/>
    </location>
</feature>
<evidence type="ECO:0000313" key="2">
    <source>
        <dbReference type="EMBL" id="MQL72903.1"/>
    </source>
</evidence>
<organism evidence="2 3">
    <name type="scientific">Colocasia esculenta</name>
    <name type="common">Wild taro</name>
    <name type="synonym">Arum esculentum</name>
    <dbReference type="NCBI Taxonomy" id="4460"/>
    <lineage>
        <taxon>Eukaryota</taxon>
        <taxon>Viridiplantae</taxon>
        <taxon>Streptophyta</taxon>
        <taxon>Embryophyta</taxon>
        <taxon>Tracheophyta</taxon>
        <taxon>Spermatophyta</taxon>
        <taxon>Magnoliopsida</taxon>
        <taxon>Liliopsida</taxon>
        <taxon>Araceae</taxon>
        <taxon>Aroideae</taxon>
        <taxon>Colocasieae</taxon>
        <taxon>Colocasia</taxon>
    </lineage>
</organism>
<name>A0A843TTZ9_COLES</name>
<accession>A0A843TTZ9</accession>